<keyword evidence="7" id="KW-0472">Membrane</keyword>
<evidence type="ECO:0000313" key="11">
    <source>
        <dbReference type="Proteomes" id="UP000481288"/>
    </source>
</evidence>
<dbReference type="InterPro" id="IPR002182">
    <property type="entry name" value="NB-ARC"/>
</dbReference>
<dbReference type="InterPro" id="IPR011990">
    <property type="entry name" value="TPR-like_helical_dom_sf"/>
</dbReference>
<dbReference type="Pfam" id="PF05057">
    <property type="entry name" value="DUF676"/>
    <property type="match status" value="1"/>
</dbReference>
<evidence type="ECO:0000313" key="10">
    <source>
        <dbReference type="EMBL" id="TVY56502.1"/>
    </source>
</evidence>
<dbReference type="SUPFAM" id="SSF53474">
    <property type="entry name" value="alpha/beta-Hydrolases"/>
    <property type="match status" value="1"/>
</dbReference>
<dbReference type="GO" id="GO:0043531">
    <property type="term" value="F:ADP binding"/>
    <property type="evidence" value="ECO:0007669"/>
    <property type="project" value="InterPro"/>
</dbReference>
<proteinExistence type="inferred from homology"/>
<keyword evidence="5" id="KW-0256">Endoplasmic reticulum</keyword>
<reference evidence="10 11" key="1">
    <citation type="submission" date="2018-05" db="EMBL/GenBank/DDBJ databases">
        <title>Whole genome sequencing for identification of molecular markers to develop diagnostic detection tools for the regulated plant pathogen Lachnellula willkommii.</title>
        <authorList>
            <person name="Giroux E."/>
            <person name="Bilodeau G."/>
        </authorList>
    </citation>
    <scope>NUCLEOTIDE SEQUENCE [LARGE SCALE GENOMIC DNA]</scope>
    <source>
        <strain evidence="10 11">CBS 625.97</strain>
    </source>
</reference>
<evidence type="ECO:0000256" key="7">
    <source>
        <dbReference type="ARBA" id="ARBA00023136"/>
    </source>
</evidence>
<dbReference type="GO" id="GO:0005739">
    <property type="term" value="C:mitochondrion"/>
    <property type="evidence" value="ECO:0007669"/>
    <property type="project" value="UniProtKB-SubCell"/>
</dbReference>
<dbReference type="InterPro" id="IPR027417">
    <property type="entry name" value="P-loop_NTPase"/>
</dbReference>
<comment type="similarity">
    <text evidence="4">Belongs to the putative lipase ROG1 family.</text>
</comment>
<dbReference type="SUPFAM" id="SSF52540">
    <property type="entry name" value="P-loop containing nucleoside triphosphate hydrolases"/>
    <property type="match status" value="1"/>
</dbReference>
<dbReference type="GO" id="GO:0005783">
    <property type="term" value="C:endoplasmic reticulum"/>
    <property type="evidence" value="ECO:0007669"/>
    <property type="project" value="UniProtKB-SubCell"/>
</dbReference>
<dbReference type="InterPro" id="IPR052374">
    <property type="entry name" value="SERAC1"/>
</dbReference>
<dbReference type="PANTHER" id="PTHR48182:SF2">
    <property type="entry name" value="PROTEIN SERAC1"/>
    <property type="match status" value="1"/>
</dbReference>
<dbReference type="SUPFAM" id="SSF48452">
    <property type="entry name" value="TPR-like"/>
    <property type="match status" value="2"/>
</dbReference>
<evidence type="ECO:0000256" key="6">
    <source>
        <dbReference type="ARBA" id="ARBA00023128"/>
    </source>
</evidence>
<feature type="domain" description="NB-ARC" evidence="8">
    <location>
        <begin position="320"/>
        <end position="458"/>
    </location>
</feature>
<evidence type="ECO:0000259" key="8">
    <source>
        <dbReference type="Pfam" id="PF00931"/>
    </source>
</evidence>
<dbReference type="Pfam" id="PF00931">
    <property type="entry name" value="NB-ARC"/>
    <property type="match status" value="1"/>
</dbReference>
<keyword evidence="11" id="KW-1185">Reference proteome</keyword>
<dbReference type="InterPro" id="IPR007751">
    <property type="entry name" value="DUF676_lipase-like"/>
</dbReference>
<accession>A0A7D8USB3</accession>
<organism evidence="10 11">
    <name type="scientific">Lachnellula cervina</name>
    <dbReference type="NCBI Taxonomy" id="1316786"/>
    <lineage>
        <taxon>Eukaryota</taxon>
        <taxon>Fungi</taxon>
        <taxon>Dikarya</taxon>
        <taxon>Ascomycota</taxon>
        <taxon>Pezizomycotina</taxon>
        <taxon>Leotiomycetes</taxon>
        <taxon>Helotiales</taxon>
        <taxon>Lachnaceae</taxon>
        <taxon>Lachnellula</taxon>
    </lineage>
</organism>
<dbReference type="AlphaFoldDB" id="A0A7D8USB3"/>
<name>A0A7D8USB3_9HELO</name>
<evidence type="ECO:0000256" key="2">
    <source>
        <dbReference type="ARBA" id="ARBA00004240"/>
    </source>
</evidence>
<gene>
    <name evidence="10" type="primary">SERAC1_1</name>
    <name evidence="10" type="ORF">LCER1_G003868</name>
</gene>
<dbReference type="InterPro" id="IPR029058">
    <property type="entry name" value="AB_hydrolase_fold"/>
</dbReference>
<sequence length="1034" mass="117930">MGILILHPKNEKDHNATLEINLDIVAIHGLNGDREHTWTEPKSHKLWLRDFLPDDLPRARVMVFGYDATPIFANSTAGIVEHARDLLRCLVEKREGRDETKRPLIFIGHSLGGLVIKQALIIAERERRYYKHIYQSTSGVIFFGTPHQGSSMADIGTTVARIASTIAHKPDPELLQSLKKGNHILETLTEKFREHHKARPYDIVSFYETRVMRGFKTLIVEIPSALLTPPDETPTYEEQIPVDATHRDMCRFSSNEDKTYKTAVRCIKNIFRGSVMMNIDVKNELYIVPHTVNPHFTGRNDIRRQLNEGLIEDGYGIAKDQQRFVLYGLGGSGKTQMCLKFVQDHRDKFWGIFWIDASSNEMAEEGFMKIAQTCRQEARIESVKEWLSKKEHWLLIIDNADDPKLDISKFFPLGTKGTVLITTRNPDFQKYGSAGSCSVEQMCSEDASTLLLKTAAIQNVSEKERQSAEQVVKSLGYLALAIIQAGAVIRQRLASLEGFCELYSKRKKELLESGRPQSSIEYQHSVYTTWEISIKMIEEMKDNHAVLALELLRLFAFMHFDGITEGIFESARNSPQALVKSTLVADSLLVRVMPLGWDPLAMGNAIRILASFSLITVDAERRISMHPLVHEFSRSRLLEAERSRAWMTSLVTISTANTFLPENEDAKQSKHRKLLLPHIDACLSYSEGQLFSPGPFLEDRAWAAIKFALAYRESYRANAIDLSSKSLEIVETMFPPGDYRHIHAMEMVASDLSCIGKHVESLKLLQRILEFKRGEDKPNETLYAINNVAKIYDMSGEHQKAIDMCNDAMREFQSKLSEDNPNMMRALTIIGSASWSLKKLKVARKCLERVLDFQKRYYGSQSWTVMRELSFVYLAQNQHKKAQILHQEVVNLIKASLGPDDLRTIIAMGDSEKFQSYAVAASLRSTIRRRAKRIMLSKRALEGLRDTQSEVTGTTLDCMETVAMDYFMCGSLEKARIWQEEVVELTIQKWGKDSFYAADALANLKRIRRGIAVRKAVYWWVPNKSLLKKDWLWT</sequence>
<evidence type="ECO:0000256" key="5">
    <source>
        <dbReference type="ARBA" id="ARBA00022824"/>
    </source>
</evidence>
<comment type="caution">
    <text evidence="10">The sequence shown here is derived from an EMBL/GenBank/DDBJ whole genome shotgun (WGS) entry which is preliminary data.</text>
</comment>
<dbReference type="PANTHER" id="PTHR48182">
    <property type="entry name" value="PROTEIN SERAC1"/>
    <property type="match status" value="1"/>
</dbReference>
<dbReference type="Proteomes" id="UP000481288">
    <property type="component" value="Unassembled WGS sequence"/>
</dbReference>
<dbReference type="GO" id="GO:0016020">
    <property type="term" value="C:membrane"/>
    <property type="evidence" value="ECO:0007669"/>
    <property type="project" value="UniProtKB-SubCell"/>
</dbReference>
<comment type="subcellular location">
    <subcellularLocation>
        <location evidence="2">Endoplasmic reticulum</location>
    </subcellularLocation>
    <subcellularLocation>
        <location evidence="3">Membrane</location>
    </subcellularLocation>
    <subcellularLocation>
        <location evidence="1">Mitochondrion</location>
    </subcellularLocation>
</comment>
<protein>
    <submittedName>
        <fullName evidence="10">Protein SERAC1</fullName>
    </submittedName>
</protein>
<feature type="domain" description="DUF676" evidence="9">
    <location>
        <begin position="24"/>
        <end position="152"/>
    </location>
</feature>
<dbReference type="Gene3D" id="1.25.40.10">
    <property type="entry name" value="Tetratricopeptide repeat domain"/>
    <property type="match status" value="2"/>
</dbReference>
<evidence type="ECO:0000256" key="1">
    <source>
        <dbReference type="ARBA" id="ARBA00004173"/>
    </source>
</evidence>
<evidence type="ECO:0000256" key="3">
    <source>
        <dbReference type="ARBA" id="ARBA00004370"/>
    </source>
</evidence>
<dbReference type="OrthoDB" id="5086500at2759"/>
<dbReference type="Gene3D" id="3.40.50.300">
    <property type="entry name" value="P-loop containing nucleotide triphosphate hydrolases"/>
    <property type="match status" value="1"/>
</dbReference>
<evidence type="ECO:0000256" key="4">
    <source>
        <dbReference type="ARBA" id="ARBA00007920"/>
    </source>
</evidence>
<evidence type="ECO:0000259" key="9">
    <source>
        <dbReference type="Pfam" id="PF05057"/>
    </source>
</evidence>
<dbReference type="EMBL" id="QGMG01000155">
    <property type="protein sequence ID" value="TVY56502.1"/>
    <property type="molecule type" value="Genomic_DNA"/>
</dbReference>
<keyword evidence="6" id="KW-0496">Mitochondrion</keyword>
<dbReference type="Gene3D" id="3.40.50.1820">
    <property type="entry name" value="alpha/beta hydrolase"/>
    <property type="match status" value="1"/>
</dbReference>